<dbReference type="eggNOG" id="COG2814">
    <property type="taxonomic scope" value="Bacteria"/>
</dbReference>
<evidence type="ECO:0000256" key="1">
    <source>
        <dbReference type="ARBA" id="ARBA00022692"/>
    </source>
</evidence>
<keyword evidence="3 4" id="KW-0472">Membrane</keyword>
<feature type="transmembrane region" description="Helical" evidence="4">
    <location>
        <begin position="286"/>
        <end position="316"/>
    </location>
</feature>
<feature type="transmembrane region" description="Helical" evidence="4">
    <location>
        <begin position="374"/>
        <end position="390"/>
    </location>
</feature>
<evidence type="ECO:0000256" key="4">
    <source>
        <dbReference type="SAM" id="Phobius"/>
    </source>
</evidence>
<dbReference type="STRING" id="584708.Apau_2033"/>
<feature type="domain" description="Major facilitator superfamily (MFS) profile" evidence="5">
    <location>
        <begin position="19"/>
        <end position="396"/>
    </location>
</feature>
<feature type="transmembrane region" description="Helical" evidence="4">
    <location>
        <begin position="153"/>
        <end position="171"/>
    </location>
</feature>
<feature type="transmembrane region" description="Helical" evidence="4">
    <location>
        <begin position="44"/>
        <end position="65"/>
    </location>
</feature>
<keyword evidence="7" id="KW-1185">Reference proteome</keyword>
<dbReference type="Gene3D" id="1.20.1250.20">
    <property type="entry name" value="MFS general substrate transporter like domains"/>
    <property type="match status" value="2"/>
</dbReference>
<name>E3CXK0_9BACT</name>
<feature type="transmembrane region" description="Helical" evidence="4">
    <location>
        <begin position="177"/>
        <end position="197"/>
    </location>
</feature>
<feature type="transmembrane region" description="Helical" evidence="4">
    <location>
        <begin position="109"/>
        <end position="132"/>
    </location>
</feature>
<feature type="transmembrane region" description="Helical" evidence="4">
    <location>
        <begin position="253"/>
        <end position="274"/>
    </location>
</feature>
<evidence type="ECO:0000313" key="7">
    <source>
        <dbReference type="Proteomes" id="UP000005096"/>
    </source>
</evidence>
<evidence type="ECO:0000259" key="5">
    <source>
        <dbReference type="PROSITE" id="PS50850"/>
    </source>
</evidence>
<dbReference type="PROSITE" id="PS50850">
    <property type="entry name" value="MFS"/>
    <property type="match status" value="1"/>
</dbReference>
<dbReference type="Proteomes" id="UP000005096">
    <property type="component" value="Chromosome"/>
</dbReference>
<dbReference type="Pfam" id="PF07690">
    <property type="entry name" value="MFS_1"/>
    <property type="match status" value="2"/>
</dbReference>
<dbReference type="PaxDb" id="584708-Apau_2033"/>
<evidence type="ECO:0000256" key="2">
    <source>
        <dbReference type="ARBA" id="ARBA00022989"/>
    </source>
</evidence>
<sequence>MAAPSFRERLRGFLGLNRTLGTLMGLVVLVGLGEKMAERFLPLYLVALGGSAWAVGALNGLDNLLSALYSLPGGLASDRWGPKRALTLSTLVALGGYLVVILVPTWQAVLVGAVGFIAWTAVTLPAVMGLVSASVPKNKRVMGVSLHSLVRRIPMALGPVVGGVLIGLWGTEKGVRVAFVVALVLGVAALGLLWRFLDDRREEGEPGGMRAALGNLSGDLRSLLVSDILIRFAEQIPYAFVVLWAVQVQGLSAAQFGVLTAIEMVTALLVYLPVAALADRYGKKPFVLMTFGFFTAFPLSLLFCHSFGSFALAFVLRGLKEFGEPTRKALIMELAPPGAKAATFGAYYLVRDVVVSAAAFAGAPLWLISPQANFLVAGVFGAVGTVYFALRGRDVTLPG</sequence>
<dbReference type="PANTHER" id="PTHR23518:SF2">
    <property type="entry name" value="MAJOR FACILITATOR SUPERFAMILY TRANSPORTER"/>
    <property type="match status" value="1"/>
</dbReference>
<feature type="transmembrane region" description="Helical" evidence="4">
    <location>
        <begin position="85"/>
        <end position="103"/>
    </location>
</feature>
<dbReference type="InterPro" id="IPR036259">
    <property type="entry name" value="MFS_trans_sf"/>
</dbReference>
<gene>
    <name evidence="6" type="ORF">Apau_2033</name>
</gene>
<keyword evidence="1 4" id="KW-0812">Transmembrane</keyword>
<organism evidence="6 7">
    <name type="scientific">Aminomonas paucivorans DSM 12260</name>
    <dbReference type="NCBI Taxonomy" id="584708"/>
    <lineage>
        <taxon>Bacteria</taxon>
        <taxon>Thermotogati</taxon>
        <taxon>Synergistota</taxon>
        <taxon>Synergistia</taxon>
        <taxon>Synergistales</taxon>
        <taxon>Synergistaceae</taxon>
        <taxon>Aminomonas</taxon>
    </lineage>
</organism>
<dbReference type="AlphaFoldDB" id="E3CXK0"/>
<proteinExistence type="predicted"/>
<dbReference type="InterPro" id="IPR020846">
    <property type="entry name" value="MFS_dom"/>
</dbReference>
<keyword evidence="2 4" id="KW-1133">Transmembrane helix</keyword>
<evidence type="ECO:0000313" key="6">
    <source>
        <dbReference type="EMBL" id="EFQ24444.1"/>
    </source>
</evidence>
<dbReference type="RefSeq" id="WP_006301682.1">
    <property type="nucleotide sequence ID" value="NZ_CM001022.1"/>
</dbReference>
<dbReference type="InterPro" id="IPR011701">
    <property type="entry name" value="MFS"/>
</dbReference>
<reference evidence="6 7" key="1">
    <citation type="journal article" date="2010" name="Stand. Genomic Sci.">
        <title>Non-contiguous finished genome sequence of Aminomonas paucivorans type strain (GLU-3).</title>
        <authorList>
            <person name="Pitluck S."/>
            <person name="Yasawong M."/>
            <person name="Held B."/>
            <person name="Lapidus A."/>
            <person name="Nolan M."/>
            <person name="Copeland A."/>
            <person name="Lucas S."/>
            <person name="Del Rio T.G."/>
            <person name="Tice H."/>
            <person name="Cheng J.F."/>
            <person name="Chertkov O."/>
            <person name="Goodwin L."/>
            <person name="Tapia R."/>
            <person name="Han C."/>
            <person name="Liolios K."/>
            <person name="Ivanova N."/>
            <person name="Mavromatis K."/>
            <person name="Ovchinnikova G."/>
            <person name="Pati A."/>
            <person name="Chen A."/>
            <person name="Palaniappan K."/>
            <person name="Land M."/>
            <person name="Hauser L."/>
            <person name="Chang Y.J."/>
            <person name="Jeffries C.D."/>
            <person name="Pukall R."/>
            <person name="Spring S."/>
            <person name="Rohde M."/>
            <person name="Sikorski J."/>
            <person name="Goker M."/>
            <person name="Woyke T."/>
            <person name="Bristow J."/>
            <person name="Eisen J.A."/>
            <person name="Markowitz V."/>
            <person name="Hugenholtz P."/>
            <person name="Kyrpides N.C."/>
            <person name="Klenk H.P."/>
        </authorList>
    </citation>
    <scope>NUCLEOTIDE SEQUENCE [LARGE SCALE GENOMIC DNA]</scope>
    <source>
        <strain evidence="6 7">DSM 12260</strain>
    </source>
</reference>
<dbReference type="SUPFAM" id="SSF103473">
    <property type="entry name" value="MFS general substrate transporter"/>
    <property type="match status" value="1"/>
</dbReference>
<protein>
    <submittedName>
        <fullName evidence="6">Major facilitator superfamily MFS_1</fullName>
    </submittedName>
</protein>
<dbReference type="PANTHER" id="PTHR23518">
    <property type="entry name" value="C-METHYLTRANSFERASE"/>
    <property type="match status" value="1"/>
</dbReference>
<feature type="transmembrane region" description="Helical" evidence="4">
    <location>
        <begin position="346"/>
        <end position="367"/>
    </location>
</feature>
<feature type="transmembrane region" description="Helical" evidence="4">
    <location>
        <begin position="12"/>
        <end position="32"/>
    </location>
</feature>
<accession>E3CXK0</accession>
<dbReference type="HOGENOM" id="CLU_057835_0_0_0"/>
<evidence type="ECO:0000256" key="3">
    <source>
        <dbReference type="ARBA" id="ARBA00023136"/>
    </source>
</evidence>
<dbReference type="GO" id="GO:0022857">
    <property type="term" value="F:transmembrane transporter activity"/>
    <property type="evidence" value="ECO:0007669"/>
    <property type="project" value="InterPro"/>
</dbReference>
<dbReference type="EMBL" id="CM001022">
    <property type="protein sequence ID" value="EFQ24444.1"/>
    <property type="molecule type" value="Genomic_DNA"/>
</dbReference>